<evidence type="ECO:0000313" key="7">
    <source>
        <dbReference type="EMBL" id="MDI4646279.1"/>
    </source>
</evidence>
<keyword evidence="4 5" id="KW-0732">Signal</keyword>
<evidence type="ECO:0000256" key="3">
    <source>
        <dbReference type="ARBA" id="ARBA00022448"/>
    </source>
</evidence>
<dbReference type="PANTHER" id="PTHR30532:SF1">
    <property type="entry name" value="IRON(3+)-HYDROXAMATE-BINDING PROTEIN FHUD"/>
    <property type="match status" value="1"/>
</dbReference>
<keyword evidence="3" id="KW-0813">Transport</keyword>
<dbReference type="EMBL" id="JAGRPV010000001">
    <property type="protein sequence ID" value="MDI4646279.1"/>
    <property type="molecule type" value="Genomic_DNA"/>
</dbReference>
<dbReference type="PROSITE" id="PS51257">
    <property type="entry name" value="PROKAR_LIPOPROTEIN"/>
    <property type="match status" value="1"/>
</dbReference>
<evidence type="ECO:0000256" key="1">
    <source>
        <dbReference type="ARBA" id="ARBA00004196"/>
    </source>
</evidence>
<comment type="caution">
    <text evidence="7">The sequence shown here is derived from an EMBL/GenBank/DDBJ whole genome shotgun (WGS) entry which is preliminary data.</text>
</comment>
<protein>
    <submittedName>
        <fullName evidence="7">ABC transporter substrate-binding protein</fullName>
    </submittedName>
</protein>
<evidence type="ECO:0000259" key="6">
    <source>
        <dbReference type="PROSITE" id="PS50983"/>
    </source>
</evidence>
<feature type="signal peptide" evidence="5">
    <location>
        <begin position="1"/>
        <end position="21"/>
    </location>
</feature>
<dbReference type="PROSITE" id="PS50983">
    <property type="entry name" value="FE_B12_PBP"/>
    <property type="match status" value="1"/>
</dbReference>
<name>A0ABT6THH3_9BACL</name>
<accession>A0ABT6THH3</accession>
<dbReference type="Proteomes" id="UP001161691">
    <property type="component" value="Unassembled WGS sequence"/>
</dbReference>
<sequence length="333" mass="35631">MNRFIRFTQFVSLVVLISVLAACGSSNTNSSASQSASGTAAATAEASAPATSAAAESTDVSAYRLLTDAAGHEVKVPAHPQRIIAPFLEDPLSAIGIKPVAQWSAGGVPQQYLQDRLADVPPLKMDNGLKPEEALSYNPDLIIFLSPVYVPEGSYEQFAQVAPTYVLSDNDSDWRGNLEKLGKLLNDEKAAAAALKQYDDKLADAKARLGDLPKDKTAVLLQGVDEKGFKLFGPNFYGGVTLYQALGFKQPAVVNGNYETYSIEKLAELEDVDYIFVLSGPGRAAPPSDNPLWKALKAVKAGQVFEADSGYWFNLNSIASGLIMDDVLKSLHA</sequence>
<feature type="domain" description="Fe/B12 periplasmic-binding" evidence="6">
    <location>
        <begin position="80"/>
        <end position="333"/>
    </location>
</feature>
<dbReference type="SUPFAM" id="SSF53807">
    <property type="entry name" value="Helical backbone' metal receptor"/>
    <property type="match status" value="1"/>
</dbReference>
<comment type="similarity">
    <text evidence="2">Belongs to the bacterial solute-binding protein 8 family.</text>
</comment>
<organism evidence="7 8">
    <name type="scientific">Cohnella hashimotonis</name>
    <dbReference type="NCBI Taxonomy" id="2826895"/>
    <lineage>
        <taxon>Bacteria</taxon>
        <taxon>Bacillati</taxon>
        <taxon>Bacillota</taxon>
        <taxon>Bacilli</taxon>
        <taxon>Bacillales</taxon>
        <taxon>Paenibacillaceae</taxon>
        <taxon>Cohnella</taxon>
    </lineage>
</organism>
<dbReference type="InterPro" id="IPR002491">
    <property type="entry name" value="ABC_transptr_periplasmic_BD"/>
</dbReference>
<evidence type="ECO:0000256" key="5">
    <source>
        <dbReference type="SAM" id="SignalP"/>
    </source>
</evidence>
<evidence type="ECO:0000256" key="2">
    <source>
        <dbReference type="ARBA" id="ARBA00008814"/>
    </source>
</evidence>
<dbReference type="Pfam" id="PF01497">
    <property type="entry name" value="Peripla_BP_2"/>
    <property type="match status" value="1"/>
</dbReference>
<gene>
    <name evidence="7" type="ORF">KB449_14975</name>
</gene>
<dbReference type="InterPro" id="IPR051313">
    <property type="entry name" value="Bact_iron-sidero_bind"/>
</dbReference>
<comment type="subcellular location">
    <subcellularLocation>
        <location evidence="1">Cell envelope</location>
    </subcellularLocation>
</comment>
<dbReference type="PANTHER" id="PTHR30532">
    <property type="entry name" value="IRON III DICITRATE-BINDING PERIPLASMIC PROTEIN"/>
    <property type="match status" value="1"/>
</dbReference>
<feature type="chain" id="PRO_5045250789" evidence="5">
    <location>
        <begin position="22"/>
        <end position="333"/>
    </location>
</feature>
<reference evidence="7" key="1">
    <citation type="submission" date="2023-04" db="EMBL/GenBank/DDBJ databases">
        <title>Comparative genomic analysis of Cohnella hashimotonis sp. nov., isolated from the International Space Station.</title>
        <authorList>
            <person name="Venkateswaran K."/>
            <person name="Simpson A."/>
        </authorList>
    </citation>
    <scope>NUCLEOTIDE SEQUENCE</scope>
    <source>
        <strain evidence="7">F6_2S_P_1</strain>
    </source>
</reference>
<evidence type="ECO:0000256" key="4">
    <source>
        <dbReference type="ARBA" id="ARBA00022729"/>
    </source>
</evidence>
<dbReference type="Gene3D" id="3.40.50.1980">
    <property type="entry name" value="Nitrogenase molybdenum iron protein domain"/>
    <property type="match status" value="2"/>
</dbReference>
<proteinExistence type="inferred from homology"/>
<keyword evidence="8" id="KW-1185">Reference proteome</keyword>
<dbReference type="RefSeq" id="WP_282909147.1">
    <property type="nucleotide sequence ID" value="NZ_JAGRPV010000001.1"/>
</dbReference>
<evidence type="ECO:0000313" key="8">
    <source>
        <dbReference type="Proteomes" id="UP001161691"/>
    </source>
</evidence>